<dbReference type="PROSITE" id="PS50158">
    <property type="entry name" value="ZF_CCHC"/>
    <property type="match status" value="1"/>
</dbReference>
<accession>A0A565CDC2</accession>
<name>A0A565CDC2_9BRAS</name>
<evidence type="ECO:0000313" key="3">
    <source>
        <dbReference type="EMBL" id="VVB11667.1"/>
    </source>
</evidence>
<keyword evidence="4" id="KW-1185">Reference proteome</keyword>
<evidence type="ECO:0000259" key="2">
    <source>
        <dbReference type="PROSITE" id="PS50158"/>
    </source>
</evidence>
<protein>
    <recommendedName>
        <fullName evidence="2">CCHC-type domain-containing protein</fullName>
    </recommendedName>
</protein>
<dbReference type="Proteomes" id="UP000489600">
    <property type="component" value="Unassembled WGS sequence"/>
</dbReference>
<dbReference type="OrthoDB" id="1113820at2759"/>
<dbReference type="InterPro" id="IPR036875">
    <property type="entry name" value="Znf_CCHC_sf"/>
</dbReference>
<dbReference type="AlphaFoldDB" id="A0A565CDC2"/>
<feature type="domain" description="CCHC-type" evidence="2">
    <location>
        <begin position="70"/>
        <end position="83"/>
    </location>
</feature>
<dbReference type="GO" id="GO:0003676">
    <property type="term" value="F:nucleic acid binding"/>
    <property type="evidence" value="ECO:0007669"/>
    <property type="project" value="InterPro"/>
</dbReference>
<evidence type="ECO:0000313" key="4">
    <source>
        <dbReference type="Proteomes" id="UP000489600"/>
    </source>
</evidence>
<keyword evidence="1" id="KW-0862">Zinc</keyword>
<sequence>MFAGTRQLDKILSYGRTEGVHRVLGYTGRDGSEAKDIKFVTVSVSLHLVCRTEGTTVRRNEITTAQSTGCYFCGRDGHIRAFCYKYWERIRRIINEGKKWFRQGFRTWVSGTYL</sequence>
<proteinExistence type="predicted"/>
<keyword evidence="1" id="KW-0863">Zinc-finger</keyword>
<reference evidence="3" key="1">
    <citation type="submission" date="2019-07" db="EMBL/GenBank/DDBJ databases">
        <authorList>
            <person name="Dittberner H."/>
        </authorList>
    </citation>
    <scope>NUCLEOTIDE SEQUENCE [LARGE SCALE GENOMIC DNA]</scope>
</reference>
<dbReference type="GO" id="GO:0008270">
    <property type="term" value="F:zinc ion binding"/>
    <property type="evidence" value="ECO:0007669"/>
    <property type="project" value="UniProtKB-KW"/>
</dbReference>
<evidence type="ECO:0000256" key="1">
    <source>
        <dbReference type="PROSITE-ProRule" id="PRU00047"/>
    </source>
</evidence>
<gene>
    <name evidence="3" type="ORF">ANE_LOCUS22111</name>
</gene>
<dbReference type="InterPro" id="IPR001878">
    <property type="entry name" value="Znf_CCHC"/>
</dbReference>
<comment type="caution">
    <text evidence="3">The sequence shown here is derived from an EMBL/GenBank/DDBJ whole genome shotgun (WGS) entry which is preliminary data.</text>
</comment>
<dbReference type="EMBL" id="CABITT030000007">
    <property type="protein sequence ID" value="VVB11667.1"/>
    <property type="molecule type" value="Genomic_DNA"/>
</dbReference>
<organism evidence="3 4">
    <name type="scientific">Arabis nemorensis</name>
    <dbReference type="NCBI Taxonomy" id="586526"/>
    <lineage>
        <taxon>Eukaryota</taxon>
        <taxon>Viridiplantae</taxon>
        <taxon>Streptophyta</taxon>
        <taxon>Embryophyta</taxon>
        <taxon>Tracheophyta</taxon>
        <taxon>Spermatophyta</taxon>
        <taxon>Magnoliopsida</taxon>
        <taxon>eudicotyledons</taxon>
        <taxon>Gunneridae</taxon>
        <taxon>Pentapetalae</taxon>
        <taxon>rosids</taxon>
        <taxon>malvids</taxon>
        <taxon>Brassicales</taxon>
        <taxon>Brassicaceae</taxon>
        <taxon>Arabideae</taxon>
        <taxon>Arabis</taxon>
    </lineage>
</organism>
<keyword evidence="1" id="KW-0479">Metal-binding</keyword>
<dbReference type="SUPFAM" id="SSF57756">
    <property type="entry name" value="Retrovirus zinc finger-like domains"/>
    <property type="match status" value="1"/>
</dbReference>